<dbReference type="InParanoid" id="A0A066W130"/>
<feature type="compositionally biased region" description="Pro residues" evidence="1">
    <location>
        <begin position="171"/>
        <end position="184"/>
    </location>
</feature>
<sequence length="267" mass="29063">MQSHSFHSSSVAKGKRRAQPQSQLDLARASSPRGIAWPADAIKGRPSSVCHALGRSGRAGLVACQRKLERPRRLNEGDGGDVPVDSDGDESDGGSDILDEFQKEERDNELAYTIWRIELAERQAALTASGETFAAGLDPELYEEDVAFHDSGYDMNAPRPYATLVHRDISPPLPSSPPLGPAPSPVQRQLSSGQPCRHVHSSKCSELVQNCAIDEDDWDMTDDDQMDEAWLQELERLDPSTSGLLPTSSQTQGQPQAQGSGDVDMQM</sequence>
<feature type="compositionally biased region" description="Polar residues" evidence="1">
    <location>
        <begin position="239"/>
        <end position="259"/>
    </location>
</feature>
<reference evidence="2 3" key="1">
    <citation type="submission" date="2014-05" db="EMBL/GenBank/DDBJ databases">
        <title>Draft genome sequence of a rare smut relative, Tilletiaria anomala UBC 951.</title>
        <authorList>
            <consortium name="DOE Joint Genome Institute"/>
            <person name="Toome M."/>
            <person name="Kuo A."/>
            <person name="Henrissat B."/>
            <person name="Lipzen A."/>
            <person name="Tritt A."/>
            <person name="Yoshinaga Y."/>
            <person name="Zane M."/>
            <person name="Barry K."/>
            <person name="Grigoriev I.V."/>
            <person name="Spatafora J.W."/>
            <person name="Aimea M.C."/>
        </authorList>
    </citation>
    <scope>NUCLEOTIDE SEQUENCE [LARGE SCALE GENOMIC DNA]</scope>
    <source>
        <strain evidence="2 3">UBC 951</strain>
    </source>
</reference>
<feature type="region of interest" description="Disordered" evidence="1">
    <location>
        <begin position="170"/>
        <end position="199"/>
    </location>
</feature>
<dbReference type="GeneID" id="25266546"/>
<feature type="compositionally biased region" description="Acidic residues" evidence="1">
    <location>
        <begin position="84"/>
        <end position="99"/>
    </location>
</feature>
<accession>A0A066W130</accession>
<feature type="region of interest" description="Disordered" evidence="1">
    <location>
        <begin position="236"/>
        <end position="267"/>
    </location>
</feature>
<dbReference type="HOGENOM" id="CLU_1042758_0_0_1"/>
<dbReference type="AlphaFoldDB" id="A0A066W130"/>
<evidence type="ECO:0000256" key="1">
    <source>
        <dbReference type="SAM" id="MobiDB-lite"/>
    </source>
</evidence>
<protein>
    <submittedName>
        <fullName evidence="2">Uncharacterized protein</fullName>
    </submittedName>
</protein>
<feature type="compositionally biased region" description="Polar residues" evidence="1">
    <location>
        <begin position="1"/>
        <end position="11"/>
    </location>
</feature>
<dbReference type="Proteomes" id="UP000027361">
    <property type="component" value="Unassembled WGS sequence"/>
</dbReference>
<evidence type="ECO:0000313" key="3">
    <source>
        <dbReference type="Proteomes" id="UP000027361"/>
    </source>
</evidence>
<evidence type="ECO:0000313" key="2">
    <source>
        <dbReference type="EMBL" id="KDN44495.1"/>
    </source>
</evidence>
<dbReference type="EMBL" id="JMSN01000051">
    <property type="protein sequence ID" value="KDN44495.1"/>
    <property type="molecule type" value="Genomic_DNA"/>
</dbReference>
<proteinExistence type="predicted"/>
<feature type="region of interest" description="Disordered" evidence="1">
    <location>
        <begin position="72"/>
        <end position="100"/>
    </location>
</feature>
<comment type="caution">
    <text evidence="2">The sequence shown here is derived from an EMBL/GenBank/DDBJ whole genome shotgun (WGS) entry which is preliminary data.</text>
</comment>
<organism evidence="2 3">
    <name type="scientific">Tilletiaria anomala (strain ATCC 24038 / CBS 436.72 / UBC 951)</name>
    <dbReference type="NCBI Taxonomy" id="1037660"/>
    <lineage>
        <taxon>Eukaryota</taxon>
        <taxon>Fungi</taxon>
        <taxon>Dikarya</taxon>
        <taxon>Basidiomycota</taxon>
        <taxon>Ustilaginomycotina</taxon>
        <taxon>Exobasidiomycetes</taxon>
        <taxon>Georgefischeriales</taxon>
        <taxon>Tilletiariaceae</taxon>
        <taxon>Tilletiaria</taxon>
    </lineage>
</organism>
<keyword evidence="3" id="KW-1185">Reference proteome</keyword>
<dbReference type="RefSeq" id="XP_013242769.1">
    <property type="nucleotide sequence ID" value="XM_013387315.1"/>
</dbReference>
<feature type="region of interest" description="Disordered" evidence="1">
    <location>
        <begin position="1"/>
        <end position="31"/>
    </location>
</feature>
<name>A0A066W130_TILAU</name>
<gene>
    <name evidence="2" type="ORF">K437DRAFT_274541</name>
</gene>